<dbReference type="PANTHER" id="PTHR45982:SF1">
    <property type="entry name" value="REGULATOR OF CHROMOSOME CONDENSATION"/>
    <property type="match status" value="1"/>
</dbReference>
<comment type="caution">
    <text evidence="5">The sequence shown here is derived from an EMBL/GenBank/DDBJ whole genome shotgun (WGS) entry which is preliminary data.</text>
</comment>
<dbReference type="PROSITE" id="PS00626">
    <property type="entry name" value="RCC1_2"/>
    <property type="match status" value="3"/>
</dbReference>
<organism evidence="5 6">
    <name type="scientific">Streptantibioticus ferralitis</name>
    <dbReference type="NCBI Taxonomy" id="236510"/>
    <lineage>
        <taxon>Bacteria</taxon>
        <taxon>Bacillati</taxon>
        <taxon>Actinomycetota</taxon>
        <taxon>Actinomycetes</taxon>
        <taxon>Kitasatosporales</taxon>
        <taxon>Streptomycetaceae</taxon>
        <taxon>Streptantibioticus</taxon>
    </lineage>
</organism>
<reference evidence="5 6" key="1">
    <citation type="submission" date="2023-03" db="EMBL/GenBank/DDBJ databases">
        <title>Draft genome sequence of type strain Streptomyces ferralitis JCM 14344.</title>
        <authorList>
            <person name="Klaysubun C."/>
            <person name="Duangmal K."/>
        </authorList>
    </citation>
    <scope>NUCLEOTIDE SEQUENCE [LARGE SCALE GENOMIC DNA]</scope>
    <source>
        <strain evidence="5 6">JCM 14344</strain>
    </source>
</reference>
<name>A0ABT5Z0Z7_9ACTN</name>
<dbReference type="InterPro" id="IPR058923">
    <property type="entry name" value="RCC1-like_dom"/>
</dbReference>
<feature type="chain" id="PRO_5045409511" evidence="3">
    <location>
        <begin position="24"/>
        <end position="386"/>
    </location>
</feature>
<feature type="signal peptide" evidence="3">
    <location>
        <begin position="1"/>
        <end position="23"/>
    </location>
</feature>
<dbReference type="InterPro" id="IPR009091">
    <property type="entry name" value="RCC1/BLIP-II"/>
</dbReference>
<dbReference type="InterPro" id="IPR000408">
    <property type="entry name" value="Reg_chr_condens"/>
</dbReference>
<dbReference type="PRINTS" id="PR00633">
    <property type="entry name" value="RCCNDNSATION"/>
</dbReference>
<keyword evidence="3" id="KW-0732">Signal</keyword>
<keyword evidence="2" id="KW-0677">Repeat</keyword>
<dbReference type="Pfam" id="PF13540">
    <property type="entry name" value="RCC1_2"/>
    <property type="match status" value="1"/>
</dbReference>
<dbReference type="SUPFAM" id="SSF50985">
    <property type="entry name" value="RCC1/BLIP-II"/>
    <property type="match status" value="1"/>
</dbReference>
<dbReference type="Pfam" id="PF25390">
    <property type="entry name" value="WD40_RLD"/>
    <property type="match status" value="1"/>
</dbReference>
<dbReference type="RefSeq" id="WP_275815413.1">
    <property type="nucleotide sequence ID" value="NZ_BAAANM010000001.1"/>
</dbReference>
<evidence type="ECO:0000256" key="3">
    <source>
        <dbReference type="SAM" id="SignalP"/>
    </source>
</evidence>
<accession>A0ABT5Z0Z7</accession>
<keyword evidence="1" id="KW-0344">Guanine-nucleotide releasing factor</keyword>
<evidence type="ECO:0000313" key="5">
    <source>
        <dbReference type="EMBL" id="MDF2257433.1"/>
    </source>
</evidence>
<evidence type="ECO:0000313" key="6">
    <source>
        <dbReference type="Proteomes" id="UP001220022"/>
    </source>
</evidence>
<feature type="domain" description="RCC1-like" evidence="4">
    <location>
        <begin position="25"/>
        <end position="332"/>
    </location>
</feature>
<keyword evidence="6" id="KW-1185">Reference proteome</keyword>
<protein>
    <submittedName>
        <fullName evidence="5">Chromosome condensation regulator RCC1</fullName>
    </submittedName>
</protein>
<evidence type="ECO:0000259" key="4">
    <source>
        <dbReference type="Pfam" id="PF25390"/>
    </source>
</evidence>
<dbReference type="Gene3D" id="2.130.10.30">
    <property type="entry name" value="Regulator of chromosome condensation 1/beta-lactamase-inhibitor protein II"/>
    <property type="match status" value="2"/>
</dbReference>
<dbReference type="InterPro" id="IPR051553">
    <property type="entry name" value="Ran_GTPase-activating"/>
</dbReference>
<evidence type="ECO:0000256" key="2">
    <source>
        <dbReference type="ARBA" id="ARBA00022737"/>
    </source>
</evidence>
<evidence type="ECO:0000256" key="1">
    <source>
        <dbReference type="ARBA" id="ARBA00022658"/>
    </source>
</evidence>
<dbReference type="PROSITE" id="PS50012">
    <property type="entry name" value="RCC1_3"/>
    <property type="match status" value="7"/>
</dbReference>
<dbReference type="PANTHER" id="PTHR45982">
    <property type="entry name" value="REGULATOR OF CHROMOSOME CONDENSATION"/>
    <property type="match status" value="1"/>
</dbReference>
<sequence length="386" mass="37517">MAVLAAVAAAITTTVITAAPASAATTATAVAGGAYHSLVLTSTGSVLGFGQNSNGQLGDGTTTDRHTPVTMSLPSGTTAKAVCAGNSFSLVLTSSGSLLATGWNAYGQLGNGTTTDSTTPVSVSLPSGTTVPAIACGAYHSLALTSSGTVLAWGSNSNGQLGDGTITNRTTPVTVSLPSGTTATAVGAGADFSYAVTSSGSALAWGDDFISQLGDGGTTDQHTPVSVSLPSGTTVKSMAGGDYHGLAVTGTNSAEAWGYNGNGQLGNGTTTDSTTPTAVSLPSGTTATAVSAGSAYSLSLTSAGSVLSWGWNYYGQLGNGTTTDSTTPVTVSLPSGTTATAISAGNYHGLAVTNSGSVLAWGYNTYGQLGNGTTTDSTTPVTVSLP</sequence>
<gene>
    <name evidence="5" type="ORF">P2L57_17390</name>
</gene>
<dbReference type="EMBL" id="JARHTQ010000010">
    <property type="protein sequence ID" value="MDF2257433.1"/>
    <property type="molecule type" value="Genomic_DNA"/>
</dbReference>
<proteinExistence type="predicted"/>
<dbReference type="Proteomes" id="UP001220022">
    <property type="component" value="Unassembled WGS sequence"/>
</dbReference>